<gene>
    <name evidence="2" type="ORF">WAK64_15775</name>
</gene>
<feature type="transmembrane region" description="Helical" evidence="1">
    <location>
        <begin position="51"/>
        <end position="69"/>
    </location>
</feature>
<accession>A0ABU8HH24</accession>
<keyword evidence="1" id="KW-0472">Membrane</keyword>
<protein>
    <submittedName>
        <fullName evidence="2">DUF4030 domain-containing protein</fullName>
    </submittedName>
</protein>
<comment type="caution">
    <text evidence="2">The sequence shown here is derived from an EMBL/GenBank/DDBJ whole genome shotgun (WGS) entry which is preliminary data.</text>
</comment>
<evidence type="ECO:0000313" key="2">
    <source>
        <dbReference type="EMBL" id="MEI5908506.1"/>
    </source>
</evidence>
<evidence type="ECO:0000256" key="1">
    <source>
        <dbReference type="SAM" id="Phobius"/>
    </source>
</evidence>
<keyword evidence="1" id="KW-0812">Transmembrane</keyword>
<dbReference type="EMBL" id="JBBAXC010000013">
    <property type="protein sequence ID" value="MEI5908506.1"/>
    <property type="molecule type" value="Genomic_DNA"/>
</dbReference>
<proteinExistence type="predicted"/>
<dbReference type="RefSeq" id="WP_336587954.1">
    <property type="nucleotide sequence ID" value="NZ_JBBAXC010000013.1"/>
</dbReference>
<reference evidence="2 3" key="1">
    <citation type="journal article" date="2018" name="J. Microbiol.">
        <title>Bacillus spongiae sp. nov., isolated from sponge of Jeju Island.</title>
        <authorList>
            <person name="Lee G.E."/>
            <person name="Im W.T."/>
            <person name="Park J.S."/>
        </authorList>
    </citation>
    <scope>NUCLEOTIDE SEQUENCE [LARGE SCALE GENOMIC DNA]</scope>
    <source>
        <strain evidence="2 3">135PIL107-10</strain>
    </source>
</reference>
<name>A0ABU8HH24_9BACI</name>
<evidence type="ECO:0000313" key="3">
    <source>
        <dbReference type="Proteomes" id="UP001312865"/>
    </source>
</evidence>
<sequence>MKKSLDDELNQSFQSLNQKLRMKREYHDHLKKRILLESKTAVKQKRINKKVVLSIALTALLLLISSPLYSTTMASLAAKIIPLEMKSNSSIIGKIFEVGEQSGYKPLHVKISYNPYTITIWLEKGEDSLAKIQGILEPEIKELLYNEGIDQYTLNFTQEDKEYKERQSESDTFDKMREIISTAFSTFGYSDWAEYASFGIGKDTLYLDMPMHVKEAEEIKSDVMKSIKNEKLKINEVKLEYIYSDVEDQRQRSRWEGITSDIHQALAGKSIYNVTNIFSLNVQRGVSYVSIQTGAGMSDPPDKQILSEIDSALRTFLDSDEVKKKIQDDQYEIRLLNKYDGTLLVVSNKE</sequence>
<dbReference type="Proteomes" id="UP001312865">
    <property type="component" value="Unassembled WGS sequence"/>
</dbReference>
<organism evidence="2 3">
    <name type="scientific">Bacillus spongiae</name>
    <dbReference type="NCBI Taxonomy" id="2683610"/>
    <lineage>
        <taxon>Bacteria</taxon>
        <taxon>Bacillati</taxon>
        <taxon>Bacillota</taxon>
        <taxon>Bacilli</taxon>
        <taxon>Bacillales</taxon>
        <taxon>Bacillaceae</taxon>
        <taxon>Bacillus</taxon>
    </lineage>
</organism>
<keyword evidence="3" id="KW-1185">Reference proteome</keyword>
<keyword evidence="1" id="KW-1133">Transmembrane helix</keyword>